<dbReference type="Gene3D" id="3.40.50.300">
    <property type="entry name" value="P-loop containing nucleotide triphosphate hydrolases"/>
    <property type="match status" value="1"/>
</dbReference>
<keyword evidence="4" id="KW-1185">Reference proteome</keyword>
<keyword evidence="1" id="KW-0677">Repeat</keyword>
<proteinExistence type="predicted"/>
<gene>
    <name evidence="3" type="ORF">L873DRAFT_1603819</name>
</gene>
<dbReference type="EMBL" id="ML120372">
    <property type="protein sequence ID" value="RPB01575.1"/>
    <property type="molecule type" value="Genomic_DNA"/>
</dbReference>
<name>A0A3N4K6M8_9PEZI</name>
<evidence type="ECO:0000259" key="2">
    <source>
        <dbReference type="Pfam" id="PF24883"/>
    </source>
</evidence>
<reference evidence="3 4" key="1">
    <citation type="journal article" date="2018" name="Nat. Ecol. Evol.">
        <title>Pezizomycetes genomes reveal the molecular basis of ectomycorrhizal truffle lifestyle.</title>
        <authorList>
            <person name="Murat C."/>
            <person name="Payen T."/>
            <person name="Noel B."/>
            <person name="Kuo A."/>
            <person name="Morin E."/>
            <person name="Chen J."/>
            <person name="Kohler A."/>
            <person name="Krizsan K."/>
            <person name="Balestrini R."/>
            <person name="Da Silva C."/>
            <person name="Montanini B."/>
            <person name="Hainaut M."/>
            <person name="Levati E."/>
            <person name="Barry K.W."/>
            <person name="Belfiori B."/>
            <person name="Cichocki N."/>
            <person name="Clum A."/>
            <person name="Dockter R.B."/>
            <person name="Fauchery L."/>
            <person name="Guy J."/>
            <person name="Iotti M."/>
            <person name="Le Tacon F."/>
            <person name="Lindquist E.A."/>
            <person name="Lipzen A."/>
            <person name="Malagnac F."/>
            <person name="Mello A."/>
            <person name="Molinier V."/>
            <person name="Miyauchi S."/>
            <person name="Poulain J."/>
            <person name="Riccioni C."/>
            <person name="Rubini A."/>
            <person name="Sitrit Y."/>
            <person name="Splivallo R."/>
            <person name="Traeger S."/>
            <person name="Wang M."/>
            <person name="Zifcakova L."/>
            <person name="Wipf D."/>
            <person name="Zambonelli A."/>
            <person name="Paolocci F."/>
            <person name="Nowrousian M."/>
            <person name="Ottonello S."/>
            <person name="Baldrian P."/>
            <person name="Spatafora J.W."/>
            <person name="Henrissat B."/>
            <person name="Nagy L.G."/>
            <person name="Aury J.M."/>
            <person name="Wincker P."/>
            <person name="Grigoriev I.V."/>
            <person name="Bonfante P."/>
            <person name="Martin F.M."/>
        </authorList>
    </citation>
    <scope>NUCLEOTIDE SEQUENCE [LARGE SCALE GENOMIC DNA]</scope>
    <source>
        <strain evidence="3 4">120613-1</strain>
    </source>
</reference>
<dbReference type="Proteomes" id="UP000276215">
    <property type="component" value="Unassembled WGS sequence"/>
</dbReference>
<dbReference type="AlphaFoldDB" id="A0A3N4K6M8"/>
<dbReference type="PANTHER" id="PTHR10039">
    <property type="entry name" value="AMELOGENIN"/>
    <property type="match status" value="1"/>
</dbReference>
<dbReference type="InterPro" id="IPR056884">
    <property type="entry name" value="NPHP3-like_N"/>
</dbReference>
<dbReference type="PANTHER" id="PTHR10039:SF15">
    <property type="entry name" value="NACHT DOMAIN-CONTAINING PROTEIN"/>
    <property type="match status" value="1"/>
</dbReference>
<dbReference type="InterPro" id="IPR027417">
    <property type="entry name" value="P-loop_NTPase"/>
</dbReference>
<dbReference type="OrthoDB" id="448455at2759"/>
<feature type="non-terminal residue" evidence="3">
    <location>
        <position position="1"/>
    </location>
</feature>
<sequence length="136" mass="15434">ADDDSNILGWLSPLEPRVRHQDIRTQRLDEVGGWVLETREFKSWYDGNEEDGPDRAILFCYGDPGVGKSYITSLAIDKICDEAVEVGNPVACFYFDFAARKQHSPIDMLGSLLKQLVSGLEEIPEVVVEEYRKQKK</sequence>
<dbReference type="Pfam" id="PF24883">
    <property type="entry name" value="NPHP3_N"/>
    <property type="match status" value="1"/>
</dbReference>
<organism evidence="3 4">
    <name type="scientific">Choiromyces venosus 120613-1</name>
    <dbReference type="NCBI Taxonomy" id="1336337"/>
    <lineage>
        <taxon>Eukaryota</taxon>
        <taxon>Fungi</taxon>
        <taxon>Dikarya</taxon>
        <taxon>Ascomycota</taxon>
        <taxon>Pezizomycotina</taxon>
        <taxon>Pezizomycetes</taxon>
        <taxon>Pezizales</taxon>
        <taxon>Tuberaceae</taxon>
        <taxon>Choiromyces</taxon>
    </lineage>
</organism>
<feature type="non-terminal residue" evidence="3">
    <location>
        <position position="136"/>
    </location>
</feature>
<evidence type="ECO:0000313" key="4">
    <source>
        <dbReference type="Proteomes" id="UP000276215"/>
    </source>
</evidence>
<feature type="domain" description="Nephrocystin 3-like N-terminal" evidence="2">
    <location>
        <begin position="32"/>
        <end position="135"/>
    </location>
</feature>
<evidence type="ECO:0000256" key="1">
    <source>
        <dbReference type="ARBA" id="ARBA00022737"/>
    </source>
</evidence>
<evidence type="ECO:0000313" key="3">
    <source>
        <dbReference type="EMBL" id="RPB01575.1"/>
    </source>
</evidence>
<accession>A0A3N4K6M8</accession>
<protein>
    <recommendedName>
        <fullName evidence="2">Nephrocystin 3-like N-terminal domain-containing protein</fullName>
    </recommendedName>
</protein>